<feature type="transmembrane region" description="Helical" evidence="1">
    <location>
        <begin position="37"/>
        <end position="65"/>
    </location>
</feature>
<proteinExistence type="predicted"/>
<comment type="caution">
    <text evidence="2">The sequence shown here is derived from an EMBL/GenBank/DDBJ whole genome shotgun (WGS) entry which is preliminary data.</text>
</comment>
<sequence length="150" mass="16909">MSELPAFVVDGPLANMLQSCLFLFNSIRQYLLEHIDVFAPIGILQIVIISWICAAIFMTAFLFALRRIVKSIRSKRSRSSRRRHDYDYDLEMCEGGNCREHGTQAIPVYVRLGRERSLSVGSAGIARKSGQQFQFGMLVPVMVDGRAHGD</sequence>
<keyword evidence="1" id="KW-1133">Transmembrane helix</keyword>
<reference evidence="2 3" key="1">
    <citation type="submission" date="2024-02" db="EMBL/GenBank/DDBJ databases">
        <title>A draft genome for the cacao thread blight pathogen Marasmius crinis-equi.</title>
        <authorList>
            <person name="Cohen S.P."/>
            <person name="Baruah I.K."/>
            <person name="Amoako-Attah I."/>
            <person name="Bukari Y."/>
            <person name="Meinhardt L.W."/>
            <person name="Bailey B.A."/>
        </authorList>
    </citation>
    <scope>NUCLEOTIDE SEQUENCE [LARGE SCALE GENOMIC DNA]</scope>
    <source>
        <strain evidence="2 3">GH-76</strain>
    </source>
</reference>
<keyword evidence="3" id="KW-1185">Reference proteome</keyword>
<evidence type="ECO:0000313" key="3">
    <source>
        <dbReference type="Proteomes" id="UP001465976"/>
    </source>
</evidence>
<accession>A0ABR3FA83</accession>
<keyword evidence="1" id="KW-0812">Transmembrane</keyword>
<gene>
    <name evidence="2" type="ORF">V5O48_009730</name>
</gene>
<dbReference type="EMBL" id="JBAHYK010000653">
    <property type="protein sequence ID" value="KAL0572222.1"/>
    <property type="molecule type" value="Genomic_DNA"/>
</dbReference>
<name>A0ABR3FA83_9AGAR</name>
<evidence type="ECO:0000313" key="2">
    <source>
        <dbReference type="EMBL" id="KAL0572222.1"/>
    </source>
</evidence>
<evidence type="ECO:0000256" key="1">
    <source>
        <dbReference type="SAM" id="Phobius"/>
    </source>
</evidence>
<protein>
    <submittedName>
        <fullName evidence="2">Uncharacterized protein</fullName>
    </submittedName>
</protein>
<organism evidence="2 3">
    <name type="scientific">Marasmius crinis-equi</name>
    <dbReference type="NCBI Taxonomy" id="585013"/>
    <lineage>
        <taxon>Eukaryota</taxon>
        <taxon>Fungi</taxon>
        <taxon>Dikarya</taxon>
        <taxon>Basidiomycota</taxon>
        <taxon>Agaricomycotina</taxon>
        <taxon>Agaricomycetes</taxon>
        <taxon>Agaricomycetidae</taxon>
        <taxon>Agaricales</taxon>
        <taxon>Marasmiineae</taxon>
        <taxon>Marasmiaceae</taxon>
        <taxon>Marasmius</taxon>
    </lineage>
</organism>
<dbReference type="Proteomes" id="UP001465976">
    <property type="component" value="Unassembled WGS sequence"/>
</dbReference>
<keyword evidence="1" id="KW-0472">Membrane</keyword>